<feature type="transmembrane region" description="Helical" evidence="1">
    <location>
        <begin position="123"/>
        <end position="141"/>
    </location>
</feature>
<keyword evidence="1" id="KW-1133">Transmembrane helix</keyword>
<keyword evidence="1" id="KW-0812">Transmembrane</keyword>
<name>A0ABU4JJ33_9FLAO</name>
<reference evidence="2 3" key="1">
    <citation type="submission" date="2023-11" db="EMBL/GenBank/DDBJ databases">
        <title>First isolation, identification, and characterization of non-pathogenic Epilithonimonas ginsengisoli isolated from diseased farmed rainbow trout (Oncorhynchus mykiss) in Chile.</title>
        <authorList>
            <person name="Miranda C.D."/>
            <person name="Irgang R."/>
            <person name="Concha C."/>
            <person name="Rojas R."/>
            <person name="Avendano R."/>
        </authorList>
    </citation>
    <scope>NUCLEOTIDE SEQUENCE [LARGE SCALE GENOMIC DNA]</scope>
    <source>
        <strain evidence="2 3">FP99</strain>
    </source>
</reference>
<keyword evidence="1" id="KW-0472">Membrane</keyword>
<evidence type="ECO:0000313" key="3">
    <source>
        <dbReference type="Proteomes" id="UP001204439"/>
    </source>
</evidence>
<dbReference type="Proteomes" id="UP001204439">
    <property type="component" value="Unassembled WGS sequence"/>
</dbReference>
<sequence length="203" mass="23973">MRFSKFINKYFIFKEIFNLETQEIIERFAILCISIVAIYYFTNKNRRFRLHPLFSLVSICTFFMCLIFKQVEMTVGIGFGLFAVFSILRFRTESFSIQTIIFLFVSITLSMLDILLPIDHLEFLLGINLVIVLCYVYLNFLEKKTPSSSEKNVIEIIVSTDFMSLDETEKRVFLSERIQFKTFSYQIKTINLIENVVIIKVSY</sequence>
<evidence type="ECO:0000313" key="2">
    <source>
        <dbReference type="EMBL" id="MDW8549696.1"/>
    </source>
</evidence>
<proteinExistence type="predicted"/>
<feature type="transmembrane region" description="Helical" evidence="1">
    <location>
        <begin position="75"/>
        <end position="92"/>
    </location>
</feature>
<protein>
    <submittedName>
        <fullName evidence="2">DUF4956 domain-containing protein</fullName>
    </submittedName>
</protein>
<feature type="transmembrane region" description="Helical" evidence="1">
    <location>
        <begin position="99"/>
        <end position="117"/>
    </location>
</feature>
<dbReference type="RefSeq" id="WP_086048170.1">
    <property type="nucleotide sequence ID" value="NZ_JAMXLT020000021.1"/>
</dbReference>
<accession>A0ABU4JJ33</accession>
<dbReference type="Pfam" id="PF16316">
    <property type="entry name" value="DUF4956"/>
    <property type="match status" value="1"/>
</dbReference>
<evidence type="ECO:0000256" key="1">
    <source>
        <dbReference type="SAM" id="Phobius"/>
    </source>
</evidence>
<feature type="transmembrane region" description="Helical" evidence="1">
    <location>
        <begin position="24"/>
        <end position="41"/>
    </location>
</feature>
<dbReference type="InterPro" id="IPR032531">
    <property type="entry name" value="DUF4956"/>
</dbReference>
<keyword evidence="3" id="KW-1185">Reference proteome</keyword>
<dbReference type="EMBL" id="JAMXLT020000021">
    <property type="protein sequence ID" value="MDW8549696.1"/>
    <property type="molecule type" value="Genomic_DNA"/>
</dbReference>
<feature type="transmembrane region" description="Helical" evidence="1">
    <location>
        <begin position="53"/>
        <end position="69"/>
    </location>
</feature>
<gene>
    <name evidence="2" type="ORF">NG800_012300</name>
</gene>
<organism evidence="2 3">
    <name type="scientific">Epilithonimonas ginsengisoli</name>
    <dbReference type="NCBI Taxonomy" id="1245592"/>
    <lineage>
        <taxon>Bacteria</taxon>
        <taxon>Pseudomonadati</taxon>
        <taxon>Bacteroidota</taxon>
        <taxon>Flavobacteriia</taxon>
        <taxon>Flavobacteriales</taxon>
        <taxon>Weeksellaceae</taxon>
        <taxon>Chryseobacterium group</taxon>
        <taxon>Epilithonimonas</taxon>
    </lineage>
</organism>
<comment type="caution">
    <text evidence="2">The sequence shown here is derived from an EMBL/GenBank/DDBJ whole genome shotgun (WGS) entry which is preliminary data.</text>
</comment>